<keyword evidence="3" id="KW-0031">Aminopeptidase</keyword>
<dbReference type="SUPFAM" id="SSF55920">
    <property type="entry name" value="Creatinase/aminopeptidase"/>
    <property type="match status" value="1"/>
</dbReference>
<dbReference type="InterPro" id="IPR050659">
    <property type="entry name" value="Peptidase_M24B"/>
</dbReference>
<comment type="caution">
    <text evidence="3">The sequence shown here is derived from an EMBL/GenBank/DDBJ whole genome shotgun (WGS) entry which is preliminary data.</text>
</comment>
<dbReference type="RefSeq" id="WP_227323783.1">
    <property type="nucleotide sequence ID" value="NZ_JAESVB010000024.1"/>
</dbReference>
<feature type="domain" description="Creatinase N-terminal" evidence="2">
    <location>
        <begin position="12"/>
        <end position="155"/>
    </location>
</feature>
<organism evidence="3 4">
    <name type="scientific">Acidisoma silvae</name>
    <dbReference type="NCBI Taxonomy" id="2802396"/>
    <lineage>
        <taxon>Bacteria</taxon>
        <taxon>Pseudomonadati</taxon>
        <taxon>Pseudomonadota</taxon>
        <taxon>Alphaproteobacteria</taxon>
        <taxon>Acetobacterales</taxon>
        <taxon>Acidocellaceae</taxon>
        <taxon>Acidisoma</taxon>
    </lineage>
</organism>
<proteinExistence type="predicted"/>
<dbReference type="InterPro" id="IPR036005">
    <property type="entry name" value="Creatinase/aminopeptidase-like"/>
</dbReference>
<evidence type="ECO:0000313" key="4">
    <source>
        <dbReference type="Proteomes" id="UP000708298"/>
    </source>
</evidence>
<dbReference type="AlphaFoldDB" id="A0A963YWI5"/>
<evidence type="ECO:0000259" key="2">
    <source>
        <dbReference type="Pfam" id="PF01321"/>
    </source>
</evidence>
<dbReference type="InterPro" id="IPR029149">
    <property type="entry name" value="Creatin/AminoP/Spt16_N"/>
</dbReference>
<dbReference type="GO" id="GO:0004177">
    <property type="term" value="F:aminopeptidase activity"/>
    <property type="evidence" value="ECO:0007669"/>
    <property type="project" value="UniProtKB-KW"/>
</dbReference>
<reference evidence="3" key="1">
    <citation type="journal article" date="2021" name="Microorganisms">
        <title>Acidisoma silvae sp. nov. and Acidisomacellulosilytica sp. nov., Two Acidophilic Bacteria Isolated from Decaying Wood, Hydrolyzing Cellulose and Producing Poly-3-hydroxybutyrate.</title>
        <authorList>
            <person name="Mieszkin S."/>
            <person name="Pouder E."/>
            <person name="Uroz S."/>
            <person name="Simon-Colin C."/>
            <person name="Alain K."/>
        </authorList>
    </citation>
    <scope>NUCLEOTIDE SEQUENCE</scope>
    <source>
        <strain evidence="3">HW T2.11</strain>
    </source>
</reference>
<dbReference type="PANTHER" id="PTHR46112">
    <property type="entry name" value="AMINOPEPTIDASE"/>
    <property type="match status" value="1"/>
</dbReference>
<gene>
    <name evidence="3" type="ORF">ASILVAE211_23350</name>
</gene>
<keyword evidence="4" id="KW-1185">Reference proteome</keyword>
<keyword evidence="3" id="KW-0645">Protease</keyword>
<evidence type="ECO:0000259" key="1">
    <source>
        <dbReference type="Pfam" id="PF00557"/>
    </source>
</evidence>
<keyword evidence="3" id="KW-0378">Hydrolase</keyword>
<dbReference type="SUPFAM" id="SSF53092">
    <property type="entry name" value="Creatinase/prolidase N-terminal domain"/>
    <property type="match status" value="1"/>
</dbReference>
<dbReference type="Gene3D" id="3.90.230.10">
    <property type="entry name" value="Creatinase/methionine aminopeptidase superfamily"/>
    <property type="match status" value="1"/>
</dbReference>
<evidence type="ECO:0000313" key="3">
    <source>
        <dbReference type="EMBL" id="MCB8878139.1"/>
    </source>
</evidence>
<dbReference type="EMBL" id="JAESVB010000024">
    <property type="protein sequence ID" value="MCB8878139.1"/>
    <property type="molecule type" value="Genomic_DNA"/>
</dbReference>
<accession>A0A963YWI5</accession>
<name>A0A963YWI5_9PROT</name>
<dbReference type="Gene3D" id="3.40.350.10">
    <property type="entry name" value="Creatinase/prolidase N-terminal domain"/>
    <property type="match status" value="1"/>
</dbReference>
<feature type="domain" description="Peptidase M24" evidence="1">
    <location>
        <begin position="163"/>
        <end position="357"/>
    </location>
</feature>
<dbReference type="InterPro" id="IPR000994">
    <property type="entry name" value="Pept_M24"/>
</dbReference>
<dbReference type="Pfam" id="PF01321">
    <property type="entry name" value="Creatinase_N"/>
    <property type="match status" value="1"/>
</dbReference>
<dbReference type="Proteomes" id="UP000708298">
    <property type="component" value="Unassembled WGS sequence"/>
</dbReference>
<dbReference type="InterPro" id="IPR000587">
    <property type="entry name" value="Creatinase_N"/>
</dbReference>
<dbReference type="PANTHER" id="PTHR46112:SF2">
    <property type="entry name" value="XAA-PRO AMINOPEPTIDASE P-RELATED"/>
    <property type="match status" value="1"/>
</dbReference>
<sequence length="376" mass="41781">MKPSARDLMNVDRMAAQMDARGVDAVVARAGINLAYLAGFAFPGTLARHVDLVDSPRAVYLVWPRTGEPRIIANTIAAPLAQRDSWIEAFDLYEGYREKPVEALIKTLTAMGLRSATVAFETEYTNAADWESLRTQLPRMQMVDSSELMEQVRAIKTPAEIARLREGARVLDHAFLKHFATARPGMRERDLHGAIVAECIAGGSEFTHGILNSSRNTLPYGGESDFVFQAGDAIRTDYVAYFKGYPGHQSRCAVIGQPTPEQTRDYHVIRDIYRAVNEQLLPGRTAGEIYQFAKDQFAAAGTSYSSIIAGHSVGCWWHQQEPVIARGNPRRLESGMVIAMEPFVNHWHIQDMLLITDHGPELLSPDFNTDEIFACG</sequence>
<dbReference type="CDD" id="cd01066">
    <property type="entry name" value="APP_MetAP"/>
    <property type="match status" value="1"/>
</dbReference>
<dbReference type="Pfam" id="PF00557">
    <property type="entry name" value="Peptidase_M24"/>
    <property type="match status" value="1"/>
</dbReference>
<reference evidence="3" key="2">
    <citation type="submission" date="2021-01" db="EMBL/GenBank/DDBJ databases">
        <authorList>
            <person name="Mieszkin S."/>
            <person name="Pouder E."/>
            <person name="Alain K."/>
        </authorList>
    </citation>
    <scope>NUCLEOTIDE SEQUENCE</scope>
    <source>
        <strain evidence="3">HW T2.11</strain>
    </source>
</reference>
<protein>
    <submittedName>
        <fullName evidence="3">Aminopeptidase P family protein</fullName>
    </submittedName>
</protein>